<comment type="caution">
    <text evidence="2">The sequence shown here is derived from an EMBL/GenBank/DDBJ whole genome shotgun (WGS) entry which is preliminary data.</text>
</comment>
<feature type="transmembrane region" description="Helical" evidence="1">
    <location>
        <begin position="118"/>
        <end position="135"/>
    </location>
</feature>
<dbReference type="Gene3D" id="1.10.1760.20">
    <property type="match status" value="1"/>
</dbReference>
<dbReference type="Proteomes" id="UP001529421">
    <property type="component" value="Unassembled WGS sequence"/>
</dbReference>
<evidence type="ECO:0000313" key="3">
    <source>
        <dbReference type="Proteomes" id="UP001529421"/>
    </source>
</evidence>
<dbReference type="InterPro" id="IPR046487">
    <property type="entry name" value="DUF6580"/>
</dbReference>
<keyword evidence="1" id="KW-0812">Transmembrane</keyword>
<dbReference type="Pfam" id="PF20221">
    <property type="entry name" value="DUF6580"/>
    <property type="match status" value="1"/>
</dbReference>
<evidence type="ECO:0000256" key="1">
    <source>
        <dbReference type="SAM" id="Phobius"/>
    </source>
</evidence>
<feature type="transmembrane region" description="Helical" evidence="1">
    <location>
        <begin position="31"/>
        <end position="61"/>
    </location>
</feature>
<evidence type="ECO:0000313" key="2">
    <source>
        <dbReference type="EMBL" id="MDM8275574.1"/>
    </source>
</evidence>
<keyword evidence="1" id="KW-1133">Transmembrane helix</keyword>
<accession>A0ABT7VAP8</accession>
<reference evidence="3" key="1">
    <citation type="submission" date="2023-06" db="EMBL/GenBank/DDBJ databases">
        <title>Identification and characterization of horizontal gene transfer across gut microbiota members of farm animals based on homology search.</title>
        <authorList>
            <person name="Zeman M."/>
            <person name="Kubasova T."/>
            <person name="Jahodarova E."/>
            <person name="Nykrynova M."/>
            <person name="Rychlik I."/>
        </authorList>
    </citation>
    <scope>NUCLEOTIDE SEQUENCE [LARGE SCALE GENOMIC DNA]</scope>
    <source>
        <strain evidence="3">154_Feed</strain>
    </source>
</reference>
<dbReference type="EMBL" id="JAUDDZ010000014">
    <property type="protein sequence ID" value="MDM8275574.1"/>
    <property type="molecule type" value="Genomic_DNA"/>
</dbReference>
<name>A0ABT7VAP8_9ACTN</name>
<feature type="transmembrane region" description="Helical" evidence="1">
    <location>
        <begin position="215"/>
        <end position="232"/>
    </location>
</feature>
<feature type="transmembrane region" description="Helical" evidence="1">
    <location>
        <begin position="141"/>
        <end position="159"/>
    </location>
</feature>
<sequence>METSTTAPENPGRCARLFRHLEVPALFAVPAAMLACAAAGLAQSALLLLVVVGLVVGLFFAGYEASRPALRQIMPTLVLASLAAAGRVLFAAVPDFKPVSAIAIIAGAVLGRRNGFMVGALAALTSNFFFGQGMWTPWQMYAWGLVGYMGGVLADAGAFRRRGGRVAMVPLLGWGFASGLVYGAVINLYDVVAFVQPLTWPGAVARVAAALPFDLMHGAATVVFLGALYAPWTRRIERVVRKFDLRG</sequence>
<organism evidence="2 3">
    <name type="scientific">Enorma phocaeensis</name>
    <dbReference type="NCBI Taxonomy" id="1871019"/>
    <lineage>
        <taxon>Bacteria</taxon>
        <taxon>Bacillati</taxon>
        <taxon>Actinomycetota</taxon>
        <taxon>Coriobacteriia</taxon>
        <taxon>Coriobacteriales</taxon>
        <taxon>Coriobacteriaceae</taxon>
        <taxon>Enorma</taxon>
    </lineage>
</organism>
<proteinExistence type="predicted"/>
<feature type="transmembrane region" description="Helical" evidence="1">
    <location>
        <begin position="171"/>
        <end position="195"/>
    </location>
</feature>
<gene>
    <name evidence="2" type="ORF">QUW28_08750</name>
</gene>
<keyword evidence="1" id="KW-0472">Membrane</keyword>
<protein>
    <submittedName>
        <fullName evidence="2">ECF transporter S component</fullName>
    </submittedName>
</protein>
<keyword evidence="3" id="KW-1185">Reference proteome</keyword>
<dbReference type="RefSeq" id="WP_289545709.1">
    <property type="nucleotide sequence ID" value="NZ_JAUDDZ010000014.1"/>
</dbReference>